<protein>
    <submittedName>
        <fullName evidence="3">DUF262 domain-containing protein</fullName>
    </submittedName>
</protein>
<sequence>MTQFDLTNSTNDDDIGFEDSDSELADRQSSPPSYEIATYPADYTVEVLASKWDAGDLVIPKFQRGFVWSQAQASKLIESFLVGLPVPAIFLYTERRSEKSLVVDGQQRLRTLFYFLEGFFGEESGGKRTTFRLKGLSEDSPYYNLTYEELKETNEGASRRLRNSVLRAFIVRQLDPDDDTSVFHIFERLNTGGTLLHNQEVRNAVCSGPFNDLLHDLNELPEWREILGKPRIDSRMRDVELVLRFFALLHAASSYEKPMKDFMSRFMRRHAQDSPERISAYSREFTETVQAIHEHLGRRPFHLYAGLNSSAYDSVFVAFARNLDQITDDVAQRYHDLSRSREFESLVRGGTTDVDQVRGRLRLVEQRLFGR</sequence>
<feature type="domain" description="GmrSD restriction endonucleases N-terminal" evidence="2">
    <location>
        <begin position="55"/>
        <end position="204"/>
    </location>
</feature>
<dbReference type="EMBL" id="JBAPLV010000027">
    <property type="protein sequence ID" value="MEI4280695.1"/>
    <property type="molecule type" value="Genomic_DNA"/>
</dbReference>
<evidence type="ECO:0000259" key="2">
    <source>
        <dbReference type="Pfam" id="PF03235"/>
    </source>
</evidence>
<dbReference type="Proteomes" id="UP001373496">
    <property type="component" value="Unassembled WGS sequence"/>
</dbReference>
<gene>
    <name evidence="3" type="ORF">UXQ13_19635</name>
</gene>
<dbReference type="PANTHER" id="PTHR39639:SF1">
    <property type="entry name" value="DUF262 DOMAIN-CONTAINING PROTEIN"/>
    <property type="match status" value="1"/>
</dbReference>
<evidence type="ECO:0000313" key="3">
    <source>
        <dbReference type="EMBL" id="MEI4280695.1"/>
    </source>
</evidence>
<dbReference type="Pfam" id="PF03235">
    <property type="entry name" value="GmrSD_N"/>
    <property type="match status" value="1"/>
</dbReference>
<organism evidence="3 4">
    <name type="scientific">Klenkia terrae</name>
    <dbReference type="NCBI Taxonomy" id="1052259"/>
    <lineage>
        <taxon>Bacteria</taxon>
        <taxon>Bacillati</taxon>
        <taxon>Actinomycetota</taxon>
        <taxon>Actinomycetes</taxon>
        <taxon>Geodermatophilales</taxon>
        <taxon>Geodermatophilaceae</taxon>
        <taxon>Klenkia</taxon>
    </lineage>
</organism>
<proteinExistence type="predicted"/>
<dbReference type="PANTHER" id="PTHR39639">
    <property type="entry name" value="CHROMOSOME 16, WHOLE GENOME SHOTGUN SEQUENCE"/>
    <property type="match status" value="1"/>
</dbReference>
<comment type="caution">
    <text evidence="3">The sequence shown here is derived from an EMBL/GenBank/DDBJ whole genome shotgun (WGS) entry which is preliminary data.</text>
</comment>
<name>A0ABU8EDE9_9ACTN</name>
<dbReference type="InterPro" id="IPR004919">
    <property type="entry name" value="GmrSD_N"/>
</dbReference>
<keyword evidence="4" id="KW-1185">Reference proteome</keyword>
<dbReference type="RefSeq" id="WP_336392808.1">
    <property type="nucleotide sequence ID" value="NZ_JBAPLV010000027.1"/>
</dbReference>
<reference evidence="3 4" key="1">
    <citation type="submission" date="2024-03" db="EMBL/GenBank/DDBJ databases">
        <title>Draft genome sequence of Klenkia terrae.</title>
        <authorList>
            <person name="Duangmal K."/>
            <person name="Chantavorakit T."/>
        </authorList>
    </citation>
    <scope>NUCLEOTIDE SEQUENCE [LARGE SCALE GENOMIC DNA]</scope>
    <source>
        <strain evidence="3 4">JCM 17786</strain>
    </source>
</reference>
<feature type="region of interest" description="Disordered" evidence="1">
    <location>
        <begin position="1"/>
        <end position="32"/>
    </location>
</feature>
<feature type="compositionally biased region" description="Polar residues" evidence="1">
    <location>
        <begin position="1"/>
        <end position="10"/>
    </location>
</feature>
<feature type="compositionally biased region" description="Acidic residues" evidence="1">
    <location>
        <begin position="11"/>
        <end position="23"/>
    </location>
</feature>
<accession>A0ABU8EDE9</accession>
<evidence type="ECO:0000313" key="4">
    <source>
        <dbReference type="Proteomes" id="UP001373496"/>
    </source>
</evidence>
<evidence type="ECO:0000256" key="1">
    <source>
        <dbReference type="SAM" id="MobiDB-lite"/>
    </source>
</evidence>